<evidence type="ECO:0000259" key="6">
    <source>
        <dbReference type="PROSITE" id="PS50111"/>
    </source>
</evidence>
<sequence length="689" mass="72660">MQTLLRPAIALMQRLRLFPKFMLVTLVFLLPLLLVTALLMVELNKSIDVTGREQRGVAYLLQVQDITRLVQQHRAVERLRLAAHQPADGAPLRNEVEQRIKRLDAWQAGSAGLSALPEWQAARDAWTALAQRQAKGASDAKGSVQLHGALIGQLGKLATAVADRSSLSLDPQVQTYYLIAAFTRSLPDIAEDLSVIAARGGAYIDSGLFEANEDQMVNATAMIARHNLDRVPGQVAAMLQHNPELKGALQSHQAATGNALAFLERTKNEVANSYNQTSGKEFSGAGNAAIDGLYAFGGACATALDQLLARRMAADRWRRNLMLAGVLAAIGAAAFLFAGFYLSFSRDVGTLNRAVRAAAAGDLTQAIASPARDEIGALVNAFGAMTDSLATLVGDIRSGAGRIASGADELAGGNTELSGHTASQAEDLSETAASMRSLTATVQRNAAHAESGRKLVQSATDIAQQGGSKVAAVVDTMAAIRASSDKIRDITGVIDGIAFQTNILALNAAVEAARAGEAGRGFAVVASEVRSLAQRSASAAKEIKALIEDSVSRVEAGHAQADAAGVTMEQVVHSVRQTASIIAQISEAEAAQREQIEQVDRALARIDDMTRQNGALVLQASAGADSLHEEAVQLGEAVSRFRLDQAHEQDEAAALSAGWSVDGPLPTVAQPHEWSANKPSIVSRKRLLG</sequence>
<feature type="domain" description="HAMP" evidence="7">
    <location>
        <begin position="342"/>
        <end position="394"/>
    </location>
</feature>
<proteinExistence type="inferred from homology"/>
<feature type="transmembrane region" description="Helical" evidence="5">
    <location>
        <begin position="21"/>
        <end position="41"/>
    </location>
</feature>
<dbReference type="SUPFAM" id="SSF58104">
    <property type="entry name" value="Methyl-accepting chemotaxis protein (MCP) signaling domain"/>
    <property type="match status" value="1"/>
</dbReference>
<evidence type="ECO:0000313" key="9">
    <source>
        <dbReference type="Proteomes" id="UP000446768"/>
    </source>
</evidence>
<evidence type="ECO:0000313" key="8">
    <source>
        <dbReference type="EMBL" id="MRV74761.1"/>
    </source>
</evidence>
<dbReference type="GO" id="GO:0005886">
    <property type="term" value="C:plasma membrane"/>
    <property type="evidence" value="ECO:0007669"/>
    <property type="project" value="TreeGrafter"/>
</dbReference>
<accession>A0A7X2LUT6</accession>
<evidence type="ECO:0000259" key="7">
    <source>
        <dbReference type="PROSITE" id="PS50885"/>
    </source>
</evidence>
<name>A0A7X2LUT6_9BURK</name>
<dbReference type="InterPro" id="IPR051310">
    <property type="entry name" value="MCP_chemotaxis"/>
</dbReference>
<dbReference type="CDD" id="cd11386">
    <property type="entry name" value="MCP_signal"/>
    <property type="match status" value="1"/>
</dbReference>
<dbReference type="PROSITE" id="PS50885">
    <property type="entry name" value="HAMP"/>
    <property type="match status" value="1"/>
</dbReference>
<reference evidence="8 9" key="1">
    <citation type="submission" date="2019-11" db="EMBL/GenBank/DDBJ databases">
        <title>Novel species isolated from a subtropical stream in China.</title>
        <authorList>
            <person name="Lu H."/>
        </authorList>
    </citation>
    <scope>NUCLEOTIDE SEQUENCE [LARGE SCALE GENOMIC DNA]</scope>
    <source>
        <strain evidence="8 9">FT92W</strain>
    </source>
</reference>
<dbReference type="SMART" id="SM00283">
    <property type="entry name" value="MA"/>
    <property type="match status" value="1"/>
</dbReference>
<dbReference type="InterPro" id="IPR003660">
    <property type="entry name" value="HAMP_dom"/>
</dbReference>
<comment type="caution">
    <text evidence="8">The sequence shown here is derived from an EMBL/GenBank/DDBJ whole genome shotgun (WGS) entry which is preliminary data.</text>
</comment>
<dbReference type="Gene3D" id="1.10.287.950">
    <property type="entry name" value="Methyl-accepting chemotaxis protein"/>
    <property type="match status" value="1"/>
</dbReference>
<dbReference type="CDD" id="cd06225">
    <property type="entry name" value="HAMP"/>
    <property type="match status" value="1"/>
</dbReference>
<dbReference type="RefSeq" id="WP_154378642.1">
    <property type="nucleotide sequence ID" value="NZ_WKJJ01000016.1"/>
</dbReference>
<dbReference type="InterPro" id="IPR004089">
    <property type="entry name" value="MCPsignal_dom"/>
</dbReference>
<organism evidence="8 9">
    <name type="scientific">Pseudoduganella rivuli</name>
    <dbReference type="NCBI Taxonomy" id="2666085"/>
    <lineage>
        <taxon>Bacteria</taxon>
        <taxon>Pseudomonadati</taxon>
        <taxon>Pseudomonadota</taxon>
        <taxon>Betaproteobacteria</taxon>
        <taxon>Burkholderiales</taxon>
        <taxon>Oxalobacteraceae</taxon>
        <taxon>Telluria group</taxon>
        <taxon>Pseudoduganella</taxon>
    </lineage>
</organism>
<dbReference type="FunFam" id="1.10.287.950:FF:000001">
    <property type="entry name" value="Methyl-accepting chemotaxis sensory transducer"/>
    <property type="match status" value="1"/>
</dbReference>
<evidence type="ECO:0000256" key="2">
    <source>
        <dbReference type="ARBA" id="ARBA00022481"/>
    </source>
</evidence>
<dbReference type="EMBL" id="WKJJ01000016">
    <property type="protein sequence ID" value="MRV74761.1"/>
    <property type="molecule type" value="Genomic_DNA"/>
</dbReference>
<dbReference type="PANTHER" id="PTHR43531:SF14">
    <property type="entry name" value="METHYL-ACCEPTING CHEMOTAXIS PROTEIN I-RELATED"/>
    <property type="match status" value="1"/>
</dbReference>
<gene>
    <name evidence="8" type="ORF">GJ700_23900</name>
</gene>
<keyword evidence="4" id="KW-0807">Transducer</keyword>
<evidence type="ECO:0000256" key="5">
    <source>
        <dbReference type="SAM" id="Phobius"/>
    </source>
</evidence>
<dbReference type="Proteomes" id="UP000446768">
    <property type="component" value="Unassembled WGS sequence"/>
</dbReference>
<dbReference type="SMART" id="SM00304">
    <property type="entry name" value="HAMP"/>
    <property type="match status" value="1"/>
</dbReference>
<dbReference type="GO" id="GO:0004888">
    <property type="term" value="F:transmembrane signaling receptor activity"/>
    <property type="evidence" value="ECO:0007669"/>
    <property type="project" value="TreeGrafter"/>
</dbReference>
<keyword evidence="9" id="KW-1185">Reference proteome</keyword>
<feature type="transmembrane region" description="Helical" evidence="5">
    <location>
        <begin position="321"/>
        <end position="344"/>
    </location>
</feature>
<evidence type="ECO:0000256" key="3">
    <source>
        <dbReference type="ARBA" id="ARBA00029447"/>
    </source>
</evidence>
<evidence type="ECO:0000256" key="4">
    <source>
        <dbReference type="PROSITE-ProRule" id="PRU00284"/>
    </source>
</evidence>
<keyword evidence="5" id="KW-0472">Membrane</keyword>
<dbReference type="Pfam" id="PF00015">
    <property type="entry name" value="MCPsignal"/>
    <property type="match status" value="1"/>
</dbReference>
<comment type="subcellular location">
    <subcellularLocation>
        <location evidence="1">Membrane</location>
    </subcellularLocation>
</comment>
<dbReference type="GO" id="GO:0007165">
    <property type="term" value="P:signal transduction"/>
    <property type="evidence" value="ECO:0007669"/>
    <property type="project" value="UniProtKB-KW"/>
</dbReference>
<dbReference type="PROSITE" id="PS50111">
    <property type="entry name" value="CHEMOTAXIS_TRANSDUC_2"/>
    <property type="match status" value="1"/>
</dbReference>
<dbReference type="PANTHER" id="PTHR43531">
    <property type="entry name" value="PROTEIN ICFG"/>
    <property type="match status" value="1"/>
</dbReference>
<keyword evidence="5" id="KW-1133">Transmembrane helix</keyword>
<feature type="domain" description="Methyl-accepting transducer" evidence="6">
    <location>
        <begin position="399"/>
        <end position="628"/>
    </location>
</feature>
<dbReference type="GO" id="GO:0006935">
    <property type="term" value="P:chemotaxis"/>
    <property type="evidence" value="ECO:0007669"/>
    <property type="project" value="TreeGrafter"/>
</dbReference>
<keyword evidence="5" id="KW-0812">Transmembrane</keyword>
<dbReference type="AlphaFoldDB" id="A0A7X2LUT6"/>
<protein>
    <submittedName>
        <fullName evidence="8">HAMP domain-containing protein</fullName>
    </submittedName>
</protein>
<comment type="similarity">
    <text evidence="3">Belongs to the methyl-accepting chemotaxis (MCP) protein family.</text>
</comment>
<dbReference type="Pfam" id="PF00672">
    <property type="entry name" value="HAMP"/>
    <property type="match status" value="1"/>
</dbReference>
<keyword evidence="2" id="KW-0488">Methylation</keyword>
<evidence type="ECO:0000256" key="1">
    <source>
        <dbReference type="ARBA" id="ARBA00004370"/>
    </source>
</evidence>